<keyword evidence="1" id="KW-0472">Membrane</keyword>
<accession>A0A859FII9</accession>
<dbReference type="Proteomes" id="UP000318138">
    <property type="component" value="Chromosome"/>
</dbReference>
<evidence type="ECO:0000313" key="2">
    <source>
        <dbReference type="EMBL" id="QKS72680.1"/>
    </source>
</evidence>
<feature type="transmembrane region" description="Helical" evidence="1">
    <location>
        <begin position="44"/>
        <end position="61"/>
    </location>
</feature>
<evidence type="ECO:0000256" key="1">
    <source>
        <dbReference type="SAM" id="Phobius"/>
    </source>
</evidence>
<keyword evidence="1" id="KW-1133">Transmembrane helix</keyword>
<keyword evidence="3" id="KW-1185">Reference proteome</keyword>
<reference evidence="3" key="1">
    <citation type="submission" date="2019-07" db="EMBL/GenBank/DDBJ databases">
        <title>Bacillus alkalisoli sp. nov. isolated from saline soil.</title>
        <authorList>
            <person name="Sun J.-Q."/>
            <person name="Xu L."/>
        </authorList>
    </citation>
    <scope>NUCLEOTIDE SEQUENCE [LARGE SCALE GENOMIC DNA]</scope>
    <source>
        <strain evidence="3">M4U3P1</strain>
    </source>
</reference>
<organism evidence="2 3">
    <name type="scientific">Paenalkalicoccus suaedae</name>
    <dbReference type="NCBI Taxonomy" id="2592382"/>
    <lineage>
        <taxon>Bacteria</taxon>
        <taxon>Bacillati</taxon>
        <taxon>Bacillota</taxon>
        <taxon>Bacilli</taxon>
        <taxon>Bacillales</taxon>
        <taxon>Bacillaceae</taxon>
        <taxon>Paenalkalicoccus</taxon>
    </lineage>
</organism>
<proteinExistence type="predicted"/>
<gene>
    <name evidence="2" type="ORF">FLK61_39390</name>
</gene>
<dbReference type="KEGG" id="psua:FLK61_39390"/>
<name>A0A859FII9_9BACI</name>
<dbReference type="RefSeq" id="WP_176010650.1">
    <property type="nucleotide sequence ID" value="NZ_CP041372.2"/>
</dbReference>
<evidence type="ECO:0000313" key="3">
    <source>
        <dbReference type="Proteomes" id="UP000318138"/>
    </source>
</evidence>
<feature type="transmembrane region" description="Helical" evidence="1">
    <location>
        <begin position="67"/>
        <end position="85"/>
    </location>
</feature>
<sequence>MNGRFAVGGGEVRFAGWLNTSVNQPILRASDFDTMSVKALIQPNVFLVMITGITIGLVFLVPTIGAWSILFILPVLVLLGILMVVNNQKLRDSNQ</sequence>
<dbReference type="EMBL" id="CP041372">
    <property type="protein sequence ID" value="QKS72680.1"/>
    <property type="molecule type" value="Genomic_DNA"/>
</dbReference>
<keyword evidence="1" id="KW-0812">Transmembrane</keyword>
<protein>
    <submittedName>
        <fullName evidence="2">Uncharacterized protein</fullName>
    </submittedName>
</protein>
<dbReference type="AlphaFoldDB" id="A0A859FII9"/>